<evidence type="ECO:0000256" key="1">
    <source>
        <dbReference type="SAM" id="SignalP"/>
    </source>
</evidence>
<feature type="signal peptide" evidence="1">
    <location>
        <begin position="1"/>
        <end position="20"/>
    </location>
</feature>
<evidence type="ECO:0000313" key="3">
    <source>
        <dbReference type="Proteomes" id="UP000605970"/>
    </source>
</evidence>
<sequence length="66" mass="7135">MKLNIFLLISTLFIISIINLNNNNGGGVLADSIHMPAVQCKVQHQETCSGLCKGAYCSFGVCMCKK</sequence>
<dbReference type="EMBL" id="JABEBT010000027">
    <property type="protein sequence ID" value="KAF7636707.1"/>
    <property type="molecule type" value="Genomic_DNA"/>
</dbReference>
<feature type="chain" id="PRO_5035840098" evidence="1">
    <location>
        <begin position="21"/>
        <end position="66"/>
    </location>
</feature>
<proteinExistence type="predicted"/>
<reference evidence="2" key="1">
    <citation type="journal article" date="2020" name="Ecol. Evol.">
        <title>Genome structure and content of the rice root-knot nematode (Meloidogyne graminicola).</title>
        <authorList>
            <person name="Phan N.T."/>
            <person name="Danchin E.G.J."/>
            <person name="Klopp C."/>
            <person name="Perfus-Barbeoch L."/>
            <person name="Kozlowski D.K."/>
            <person name="Koutsovoulos G.D."/>
            <person name="Lopez-Roques C."/>
            <person name="Bouchez O."/>
            <person name="Zahm M."/>
            <person name="Besnard G."/>
            <person name="Bellafiore S."/>
        </authorList>
    </citation>
    <scope>NUCLEOTIDE SEQUENCE</scope>
    <source>
        <strain evidence="2">VN-18</strain>
    </source>
</reference>
<keyword evidence="3" id="KW-1185">Reference proteome</keyword>
<organism evidence="2 3">
    <name type="scientific">Meloidogyne graminicola</name>
    <dbReference type="NCBI Taxonomy" id="189291"/>
    <lineage>
        <taxon>Eukaryota</taxon>
        <taxon>Metazoa</taxon>
        <taxon>Ecdysozoa</taxon>
        <taxon>Nematoda</taxon>
        <taxon>Chromadorea</taxon>
        <taxon>Rhabditida</taxon>
        <taxon>Tylenchina</taxon>
        <taxon>Tylenchomorpha</taxon>
        <taxon>Tylenchoidea</taxon>
        <taxon>Meloidogynidae</taxon>
        <taxon>Meloidogyninae</taxon>
        <taxon>Meloidogyne</taxon>
    </lineage>
</organism>
<gene>
    <name evidence="2" type="ORF">Mgra_00003886</name>
</gene>
<accession>A0A8S9ZU36</accession>
<dbReference type="Proteomes" id="UP000605970">
    <property type="component" value="Unassembled WGS sequence"/>
</dbReference>
<keyword evidence="1" id="KW-0732">Signal</keyword>
<evidence type="ECO:0000313" key="2">
    <source>
        <dbReference type="EMBL" id="KAF7636707.1"/>
    </source>
</evidence>
<name>A0A8S9ZU36_9BILA</name>
<dbReference type="AlphaFoldDB" id="A0A8S9ZU36"/>
<protein>
    <submittedName>
        <fullName evidence="2">Uncharacterized protein</fullName>
    </submittedName>
</protein>
<comment type="caution">
    <text evidence="2">The sequence shown here is derived from an EMBL/GenBank/DDBJ whole genome shotgun (WGS) entry which is preliminary data.</text>
</comment>